<dbReference type="EMBL" id="CAAALY010012596">
    <property type="protein sequence ID" value="VEL11713.1"/>
    <property type="molecule type" value="Genomic_DNA"/>
</dbReference>
<dbReference type="AlphaFoldDB" id="A0A448WH80"/>
<reference evidence="1" key="1">
    <citation type="submission" date="2018-11" db="EMBL/GenBank/DDBJ databases">
        <authorList>
            <consortium name="Pathogen Informatics"/>
        </authorList>
    </citation>
    <scope>NUCLEOTIDE SEQUENCE</scope>
</reference>
<sequence>MKVGKFLLNLRRTLREMIRVLFPPSPSNRGDSISTGAIRISTLIFLMHTFSADIPKMNCVQSFVVLSTFPMCWFQCNRMDSSASAYSTRRCSRPIVYDLELVVAGFTRRQHRIVLYSGPRDCRTRSQHIRVHRTMSRVLFSSTTLSSCTNRFARRLDKQMQMTGVVGMVLGLVEIKRQRGNRGLTWPRWAWQPHDAASATLSTCKINESDVGESAATRRLIVTVLLKWP</sequence>
<dbReference type="Proteomes" id="UP000784294">
    <property type="component" value="Unassembled WGS sequence"/>
</dbReference>
<accession>A0A448WH80</accession>
<keyword evidence="2" id="KW-1185">Reference proteome</keyword>
<proteinExistence type="predicted"/>
<protein>
    <submittedName>
        <fullName evidence="1">Uncharacterized protein</fullName>
    </submittedName>
</protein>
<gene>
    <name evidence="1" type="ORF">PXEA_LOCUS5153</name>
</gene>
<evidence type="ECO:0000313" key="2">
    <source>
        <dbReference type="Proteomes" id="UP000784294"/>
    </source>
</evidence>
<evidence type="ECO:0000313" key="1">
    <source>
        <dbReference type="EMBL" id="VEL11713.1"/>
    </source>
</evidence>
<organism evidence="1 2">
    <name type="scientific">Protopolystoma xenopodis</name>
    <dbReference type="NCBI Taxonomy" id="117903"/>
    <lineage>
        <taxon>Eukaryota</taxon>
        <taxon>Metazoa</taxon>
        <taxon>Spiralia</taxon>
        <taxon>Lophotrochozoa</taxon>
        <taxon>Platyhelminthes</taxon>
        <taxon>Monogenea</taxon>
        <taxon>Polyopisthocotylea</taxon>
        <taxon>Polystomatidea</taxon>
        <taxon>Polystomatidae</taxon>
        <taxon>Protopolystoma</taxon>
    </lineage>
</organism>
<name>A0A448WH80_9PLAT</name>
<comment type="caution">
    <text evidence="1">The sequence shown here is derived from an EMBL/GenBank/DDBJ whole genome shotgun (WGS) entry which is preliminary data.</text>
</comment>